<protein>
    <submittedName>
        <fullName evidence="1">Uncharacterized protein</fullName>
    </submittedName>
</protein>
<dbReference type="InterPro" id="IPR013324">
    <property type="entry name" value="RNA_pol_sigma_r3/r4-like"/>
</dbReference>
<accession>A0A0H1VWU9</accession>
<evidence type="ECO:0000313" key="1">
    <source>
        <dbReference type="EMBL" id="RDY86630.1"/>
    </source>
</evidence>
<gene>
    <name evidence="1" type="ORF">C4618_02565</name>
</gene>
<reference evidence="1 2" key="1">
    <citation type="journal article" date="2018" name="Emerg. Microbes Infect.">
        <title>Phenotypic and molecular analysis of nontypeable Group B streptococci: identification of cps2a and hybrid cps2a/cps5 Group B streptococcal capsule gene clusters.</title>
        <authorList>
            <person name="Alhhazmi A."/>
            <person name="Tyrrell G.J."/>
        </authorList>
    </citation>
    <scope>NUCLEOTIDE SEQUENCE [LARGE SCALE GENOMIC DNA]</scope>
    <source>
        <strain evidence="1 2">PLGBS17</strain>
    </source>
</reference>
<name>A0A0H1VWU9_STRAG</name>
<proteinExistence type="predicted"/>
<dbReference type="EMBL" id="QHGZ01000075">
    <property type="protein sequence ID" value="RDY86630.1"/>
    <property type="molecule type" value="Genomic_DNA"/>
</dbReference>
<dbReference type="Proteomes" id="UP000256718">
    <property type="component" value="Unassembled WGS sequence"/>
</dbReference>
<organism evidence="1 2">
    <name type="scientific">Streptococcus agalactiae</name>
    <dbReference type="NCBI Taxonomy" id="1311"/>
    <lineage>
        <taxon>Bacteria</taxon>
        <taxon>Bacillati</taxon>
        <taxon>Bacillota</taxon>
        <taxon>Bacilli</taxon>
        <taxon>Lactobacillales</taxon>
        <taxon>Streptococcaceae</taxon>
        <taxon>Streptococcus</taxon>
    </lineage>
</organism>
<evidence type="ECO:0000313" key="2">
    <source>
        <dbReference type="Proteomes" id="UP000256718"/>
    </source>
</evidence>
<dbReference type="SUPFAM" id="SSF88659">
    <property type="entry name" value="Sigma3 and sigma4 domains of RNA polymerase sigma factors"/>
    <property type="match status" value="1"/>
</dbReference>
<sequence length="169" mass="20304">MDRIEYLMKNYSDVKLKLALVENQLLNFRPISEESVIQSLVYEKPDMERVKTSQINSRSETIALSFREKLEKENKEYWDSLMECYHFLKTELEFFESMVNLIPDDLKQFSKDLIFNEMSWDDISSHYEISRSTISYRKRKVHQQLKKCYGWMSRSIDLDESAFQIPLSN</sequence>
<dbReference type="AlphaFoldDB" id="A0A0H1VWU9"/>
<dbReference type="RefSeq" id="WP_000373917.1">
    <property type="nucleotide sequence ID" value="NZ_CAXOLC010000001.1"/>
</dbReference>
<comment type="caution">
    <text evidence="1">The sequence shown here is derived from an EMBL/GenBank/DDBJ whole genome shotgun (WGS) entry which is preliminary data.</text>
</comment>